<protein>
    <submittedName>
        <fullName evidence="1">Uncharacterized protein</fullName>
    </submittedName>
</protein>
<organism evidence="1 2">
    <name type="scientific">Dryococelus australis</name>
    <dbReference type="NCBI Taxonomy" id="614101"/>
    <lineage>
        <taxon>Eukaryota</taxon>
        <taxon>Metazoa</taxon>
        <taxon>Ecdysozoa</taxon>
        <taxon>Arthropoda</taxon>
        <taxon>Hexapoda</taxon>
        <taxon>Insecta</taxon>
        <taxon>Pterygota</taxon>
        <taxon>Neoptera</taxon>
        <taxon>Polyneoptera</taxon>
        <taxon>Phasmatodea</taxon>
        <taxon>Verophasmatodea</taxon>
        <taxon>Anareolatae</taxon>
        <taxon>Phasmatidae</taxon>
        <taxon>Eurycanthinae</taxon>
        <taxon>Dryococelus</taxon>
    </lineage>
</organism>
<sequence length="899" mass="99022">MSTQAYYKDRLGFDPNEALYDGASFEKTQQGYEENLSKFKGLWGFFIESIGTVWTINLKACLESSVPVDVSETRRQVTSHGRSPDVYKCVARNELSESDTSGDGNHCTSSARLHHCGSNLDPRLDLRSTQKTVAPFELRAGLEIEMKLISNRRNRRSKISIRDQQPWSTNIVWKYANNINELEIENREISLVQLSYIGTKIKLDPGSELGSFDLGSRKMLVQPGIRFSRQDDISCHKRRWVLLMELWNEIGRETCGSTWRKLVEHRRRPPRRLLHAKMGVAWLRRESSHVRRGRRGDLLGHVRGVFRNMVGDYGVYVGMSSSIENAASCKFRAPLANSMAVGGSGALQSCASPRTRNPPSRPLCVDTNACFVPATASLGNRVDVCVSRAQWLRFLQEQPAGLVSTVAAPPRGPAAAMCTTPVASVCSPHASTIDIHILKVRWFVIARPVTRGQVSTSFLIIVATPICNGAVAEPDLNVDFKDSTNNAPLEIYVKATGEEPSASEVPMCDPQPRHVCEFFLVECRNVVRSFVHSTYVVLSIYTSVVFGLVYMSTDSLNGSSALCISLCRLTETQATCLGLGGQTDNGTQSLWRREEMCDSYGPHEPFDDGGLQVGRRLVPTDIRPGISPARRRTSASAVSISVTGSCLLALAGASRLSGRGAATAVGQFCHCVPATVNPLESGNTSRTTARHALRNADEAFRDRALRPDVVAIKHDLDETQLGSTMSETRKLMHSTSITERNFVSEVAPRFDGLVKHHFQTSGKLQLARGFIFIMGLDSFEAAGSRRRYTRRRCEASCSPGALGVFSRSQLAAAQLGHPRTIFVGSLVTIVLNWIGSNHEVCARVPLYRWKKICSPDCDCGIERRSEASYTQRIGSADVTLSKVQCSCRSDMAEDNGAVS</sequence>
<keyword evidence="2" id="KW-1185">Reference proteome</keyword>
<reference evidence="1 2" key="1">
    <citation type="submission" date="2023-02" db="EMBL/GenBank/DDBJ databases">
        <title>LHISI_Scaffold_Assembly.</title>
        <authorList>
            <person name="Stuart O.P."/>
            <person name="Cleave R."/>
            <person name="Magrath M.J.L."/>
            <person name="Mikheyev A.S."/>
        </authorList>
    </citation>
    <scope>NUCLEOTIDE SEQUENCE [LARGE SCALE GENOMIC DNA]</scope>
    <source>
        <strain evidence="1">Daus_M_001</strain>
        <tissue evidence="1">Leg muscle</tissue>
    </source>
</reference>
<dbReference type="Proteomes" id="UP001159363">
    <property type="component" value="Chromosome 12"/>
</dbReference>
<accession>A0ABQ9GFS5</accession>
<proteinExistence type="predicted"/>
<name>A0ABQ9GFS5_9NEOP</name>
<evidence type="ECO:0000313" key="2">
    <source>
        <dbReference type="Proteomes" id="UP001159363"/>
    </source>
</evidence>
<gene>
    <name evidence="1" type="ORF">PR048_028997</name>
</gene>
<evidence type="ECO:0000313" key="1">
    <source>
        <dbReference type="EMBL" id="KAJ8869986.1"/>
    </source>
</evidence>
<dbReference type="EMBL" id="JARBHB010000013">
    <property type="protein sequence ID" value="KAJ8869986.1"/>
    <property type="molecule type" value="Genomic_DNA"/>
</dbReference>
<comment type="caution">
    <text evidence="1">The sequence shown here is derived from an EMBL/GenBank/DDBJ whole genome shotgun (WGS) entry which is preliminary data.</text>
</comment>